<dbReference type="RefSeq" id="WP_179747967.1">
    <property type="nucleotide sequence ID" value="NZ_JACCBU010000001.1"/>
</dbReference>
<dbReference type="SUPFAM" id="SSF52833">
    <property type="entry name" value="Thioredoxin-like"/>
    <property type="match status" value="1"/>
</dbReference>
<keyword evidence="4" id="KW-0413">Isomerase</keyword>
<organism evidence="4 5">
    <name type="scientific">Microlunatus parietis</name>
    <dbReference type="NCBI Taxonomy" id="682979"/>
    <lineage>
        <taxon>Bacteria</taxon>
        <taxon>Bacillati</taxon>
        <taxon>Actinomycetota</taxon>
        <taxon>Actinomycetes</taxon>
        <taxon>Propionibacteriales</taxon>
        <taxon>Propionibacteriaceae</taxon>
        <taxon>Microlunatus</taxon>
    </lineage>
</organism>
<dbReference type="AlphaFoldDB" id="A0A7Y9L955"/>
<evidence type="ECO:0000259" key="3">
    <source>
        <dbReference type="Pfam" id="PF13462"/>
    </source>
</evidence>
<feature type="transmembrane region" description="Helical" evidence="2">
    <location>
        <begin position="32"/>
        <end position="53"/>
    </location>
</feature>
<sequence>MNASAKRPGGKTGKAAEQERQRAQRRKDLRTLIIAAAVLLVLVVGAGVGYQVWRVNRMPSAVPERAETLAPVQLSDGKPVRLGNTDAPHVLTAWVDFHCPGCAGFEQDYGPGLFAAVQQGSLAIDVYPMSFHDAGSVAAANGFACAAEAGFGTAYYRGLFANRDLDWSSAQLTDLAGKASAEVPASFGDCVQNGAHAAWVDSITVAADRAGVQQTPTIALDGDPIDLNTTTPEMLVAMIEKAAAAR</sequence>
<proteinExistence type="predicted"/>
<evidence type="ECO:0000313" key="5">
    <source>
        <dbReference type="Proteomes" id="UP000569914"/>
    </source>
</evidence>
<dbReference type="Pfam" id="PF13462">
    <property type="entry name" value="Thioredoxin_4"/>
    <property type="match status" value="1"/>
</dbReference>
<comment type="caution">
    <text evidence="4">The sequence shown here is derived from an EMBL/GenBank/DDBJ whole genome shotgun (WGS) entry which is preliminary data.</text>
</comment>
<evidence type="ECO:0000256" key="1">
    <source>
        <dbReference type="SAM" id="MobiDB-lite"/>
    </source>
</evidence>
<keyword evidence="2" id="KW-0812">Transmembrane</keyword>
<feature type="region of interest" description="Disordered" evidence="1">
    <location>
        <begin position="1"/>
        <end position="22"/>
    </location>
</feature>
<gene>
    <name evidence="4" type="ORF">BKA15_000541</name>
</gene>
<keyword evidence="2" id="KW-1133">Transmembrane helix</keyword>
<accession>A0A7Y9L955</accession>
<keyword evidence="2" id="KW-0472">Membrane</keyword>
<dbReference type="EMBL" id="JACCBU010000001">
    <property type="protein sequence ID" value="NYE69212.1"/>
    <property type="molecule type" value="Genomic_DNA"/>
</dbReference>
<dbReference type="Gene3D" id="3.40.30.10">
    <property type="entry name" value="Glutaredoxin"/>
    <property type="match status" value="1"/>
</dbReference>
<dbReference type="GO" id="GO:0016853">
    <property type="term" value="F:isomerase activity"/>
    <property type="evidence" value="ECO:0007669"/>
    <property type="project" value="UniProtKB-KW"/>
</dbReference>
<protein>
    <submittedName>
        <fullName evidence="4">Protein-disulfide isomerase</fullName>
    </submittedName>
</protein>
<dbReference type="InterPro" id="IPR012336">
    <property type="entry name" value="Thioredoxin-like_fold"/>
</dbReference>
<evidence type="ECO:0000313" key="4">
    <source>
        <dbReference type="EMBL" id="NYE69212.1"/>
    </source>
</evidence>
<dbReference type="InterPro" id="IPR036249">
    <property type="entry name" value="Thioredoxin-like_sf"/>
</dbReference>
<name>A0A7Y9L955_9ACTN</name>
<keyword evidence="5" id="KW-1185">Reference proteome</keyword>
<reference evidence="4 5" key="1">
    <citation type="submission" date="2020-07" db="EMBL/GenBank/DDBJ databases">
        <title>Sequencing the genomes of 1000 actinobacteria strains.</title>
        <authorList>
            <person name="Klenk H.-P."/>
        </authorList>
    </citation>
    <scope>NUCLEOTIDE SEQUENCE [LARGE SCALE GENOMIC DNA]</scope>
    <source>
        <strain evidence="4 5">DSM 22083</strain>
    </source>
</reference>
<dbReference type="Proteomes" id="UP000569914">
    <property type="component" value="Unassembled WGS sequence"/>
</dbReference>
<evidence type="ECO:0000256" key="2">
    <source>
        <dbReference type="SAM" id="Phobius"/>
    </source>
</evidence>
<feature type="domain" description="Thioredoxin-like fold" evidence="3">
    <location>
        <begin position="77"/>
        <end position="240"/>
    </location>
</feature>